<protein>
    <recommendedName>
        <fullName evidence="4">DUF1479 domain protein</fullName>
    </recommendedName>
</protein>
<dbReference type="Pfam" id="PF07350">
    <property type="entry name" value="Gig2-like"/>
    <property type="match status" value="1"/>
</dbReference>
<evidence type="ECO:0000313" key="3">
    <source>
        <dbReference type="Proteomes" id="UP001345013"/>
    </source>
</evidence>
<keyword evidence="3" id="KW-1185">Reference proteome</keyword>
<dbReference type="PANTHER" id="PTHR30613">
    <property type="entry name" value="UNCHARACTERIZED PROTEIN YBIU-RELATED"/>
    <property type="match status" value="1"/>
</dbReference>
<name>A0ABR0KIY0_9EURO</name>
<comment type="caution">
    <text evidence="2">The sequence shown here is derived from an EMBL/GenBank/DDBJ whole genome shotgun (WGS) entry which is preliminary data.</text>
</comment>
<gene>
    <name evidence="2" type="ORF">LTR24_002112</name>
</gene>
<dbReference type="Proteomes" id="UP001345013">
    <property type="component" value="Unassembled WGS sequence"/>
</dbReference>
<evidence type="ECO:0008006" key="4">
    <source>
        <dbReference type="Google" id="ProtNLM"/>
    </source>
</evidence>
<dbReference type="InterPro" id="IPR027443">
    <property type="entry name" value="IPNS-like_sf"/>
</dbReference>
<evidence type="ECO:0000256" key="1">
    <source>
        <dbReference type="SAM" id="MobiDB-lite"/>
    </source>
</evidence>
<dbReference type="EMBL" id="JAVRRG010000017">
    <property type="protein sequence ID" value="KAK5097646.1"/>
    <property type="molecule type" value="Genomic_DNA"/>
</dbReference>
<sequence length="465" mass="51556">MSRAASTLTKKAGDISSVFPSLSGKKPPPLPARYSELKKKLIAGKEDAVKDSWHRLLSNLRSEIAEVREKGNKVVADVEFEDIANGTVRQSFLDSIRHRGVGIVRNVLPRAYALGLKQRALEYIEANKSRIKAFPPDNPAVFELYWSPSQVLARGHPNMLKTQSFLTTLWHSSDPASEISTTYPLAYADRLRIRQPGDAKFALGPHSDGGSLERWEDPTYSRVYQKILDGRWEEYDPYDARFRLDANMDLYNGAGACSMFRLFQGWLGMSSTGPGEGTLRVCPLLRYASIYAILRPFFDTRTNELDLDSSDFPGSVQAAAQEYNTETHPQLELQDTMLSIPKVEPGDYVAWHCDSIHAVDAEHKGTGDSSVLYIPACAMTKSNVGFLKKQRESASVWSPPPDFPGAGGDGEKDYQGKVDWSSDFIPPAAKRAMGFPGQGGFEIMPHMSVGEQNIIREGNRALFGV</sequence>
<proteinExistence type="predicted"/>
<accession>A0ABR0KIY0</accession>
<organism evidence="2 3">
    <name type="scientific">Lithohypha guttulata</name>
    <dbReference type="NCBI Taxonomy" id="1690604"/>
    <lineage>
        <taxon>Eukaryota</taxon>
        <taxon>Fungi</taxon>
        <taxon>Dikarya</taxon>
        <taxon>Ascomycota</taxon>
        <taxon>Pezizomycotina</taxon>
        <taxon>Eurotiomycetes</taxon>
        <taxon>Chaetothyriomycetidae</taxon>
        <taxon>Chaetothyriales</taxon>
        <taxon>Trichomeriaceae</taxon>
        <taxon>Lithohypha</taxon>
    </lineage>
</organism>
<dbReference type="Gene3D" id="2.60.120.330">
    <property type="entry name" value="B-lactam Antibiotic, Isopenicillin N Synthase, Chain"/>
    <property type="match status" value="1"/>
</dbReference>
<dbReference type="InterPro" id="IPR010856">
    <property type="entry name" value="Gig2-like"/>
</dbReference>
<reference evidence="2 3" key="1">
    <citation type="submission" date="2023-08" db="EMBL/GenBank/DDBJ databases">
        <title>Black Yeasts Isolated from many extreme environments.</title>
        <authorList>
            <person name="Coleine C."/>
            <person name="Stajich J.E."/>
            <person name="Selbmann L."/>
        </authorList>
    </citation>
    <scope>NUCLEOTIDE SEQUENCE [LARGE SCALE GENOMIC DNA]</scope>
    <source>
        <strain evidence="2 3">CCFEE 5885</strain>
    </source>
</reference>
<dbReference type="SUPFAM" id="SSF51197">
    <property type="entry name" value="Clavaminate synthase-like"/>
    <property type="match status" value="1"/>
</dbReference>
<feature type="region of interest" description="Disordered" evidence="1">
    <location>
        <begin position="395"/>
        <end position="416"/>
    </location>
</feature>
<evidence type="ECO:0000313" key="2">
    <source>
        <dbReference type="EMBL" id="KAK5097646.1"/>
    </source>
</evidence>
<dbReference type="PANTHER" id="PTHR30613:SF1">
    <property type="entry name" value="DUF1479 DOMAIN PROTEIN (AFU_ORTHOLOGUE AFUA_5G09280)"/>
    <property type="match status" value="1"/>
</dbReference>